<gene>
    <name evidence="1" type="ORF">FD145_700</name>
</gene>
<name>A0A833P388_UNCSA</name>
<accession>A0A833P388</accession>
<protein>
    <recommendedName>
        <fullName evidence="3">YgiT-type zinc finger protein</fullName>
    </recommendedName>
</protein>
<dbReference type="AlphaFoldDB" id="A0A833P388"/>
<dbReference type="EMBL" id="WPAF01000009">
    <property type="protein sequence ID" value="KAF0134320.1"/>
    <property type="molecule type" value="Genomic_DNA"/>
</dbReference>
<dbReference type="NCBIfam" id="TIGR03831">
    <property type="entry name" value="YgiT_finger"/>
    <property type="match status" value="1"/>
</dbReference>
<evidence type="ECO:0008006" key="3">
    <source>
        <dbReference type="Google" id="ProtNLM"/>
    </source>
</evidence>
<sequence>MGNSIIIVVLVKLEICGYNNSALKNNKENNSSNVENTFEEAEQTCEACGGKLKPEKINLEEFENGKLYLMENTVAYICGDCGETWIPEPILKEFEKMIDTAKNRK</sequence>
<organism evidence="1 2">
    <name type="scientific">Candidatus Saganbacteria bacterium</name>
    <dbReference type="NCBI Taxonomy" id="2575572"/>
    <lineage>
        <taxon>Bacteria</taxon>
        <taxon>Bacillati</taxon>
        <taxon>Saganbacteria</taxon>
    </lineage>
</organism>
<comment type="caution">
    <text evidence="1">The sequence shown here is derived from an EMBL/GenBank/DDBJ whole genome shotgun (WGS) entry which is preliminary data.</text>
</comment>
<reference evidence="1 2" key="1">
    <citation type="submission" date="2019-12" db="EMBL/GenBank/DDBJ databases">
        <authorList>
            <person name="Wolfe R."/>
            <person name="Danczak R."/>
            <person name="Wilkins M."/>
        </authorList>
    </citation>
    <scope>NUCLEOTIDE SEQUENCE [LARGE SCALE GENOMIC DNA]</scope>
    <source>
        <strain evidence="1">X2_MaxBin.013</strain>
    </source>
</reference>
<dbReference type="InterPro" id="IPR022453">
    <property type="entry name" value="Znf_MqsA-type"/>
</dbReference>
<evidence type="ECO:0000313" key="1">
    <source>
        <dbReference type="EMBL" id="KAF0134320.1"/>
    </source>
</evidence>
<proteinExistence type="predicted"/>
<evidence type="ECO:0000313" key="2">
    <source>
        <dbReference type="Proteomes" id="UP000488506"/>
    </source>
</evidence>
<dbReference type="Proteomes" id="UP000488506">
    <property type="component" value="Unassembled WGS sequence"/>
</dbReference>